<keyword evidence="4" id="KW-1185">Reference proteome</keyword>
<evidence type="ECO:0000313" key="2">
    <source>
        <dbReference type="EMBL" id="EEB16620.1"/>
    </source>
</evidence>
<proteinExistence type="predicted"/>
<reference evidence="2" key="1">
    <citation type="submission" date="2007-04" db="EMBL/GenBank/DDBJ databases">
        <title>Annotation of Pediculus humanus corporis strain USDA.</title>
        <authorList>
            <person name="Kirkness E."/>
            <person name="Hannick L."/>
            <person name="Hass B."/>
            <person name="Bruggner R."/>
            <person name="Lawson D."/>
            <person name="Bidwell S."/>
            <person name="Joardar V."/>
            <person name="Caler E."/>
            <person name="Walenz B."/>
            <person name="Inman J."/>
            <person name="Schobel S."/>
            <person name="Galinsky K."/>
            <person name="Amedeo P."/>
            <person name="Strausberg R."/>
        </authorList>
    </citation>
    <scope>NUCLEOTIDE SEQUENCE</scope>
    <source>
        <strain evidence="2">USDA</strain>
    </source>
</reference>
<name>E0VTB4_PEDHC</name>
<keyword evidence="1" id="KW-0812">Transmembrane</keyword>
<reference evidence="2" key="2">
    <citation type="submission" date="2007-04" db="EMBL/GenBank/DDBJ databases">
        <title>The genome of the human body louse.</title>
        <authorList>
            <consortium name="The Human Body Louse Genome Consortium"/>
            <person name="Kirkness E."/>
            <person name="Walenz B."/>
            <person name="Hass B."/>
            <person name="Bruggner R."/>
            <person name="Strausberg R."/>
        </authorList>
    </citation>
    <scope>NUCLEOTIDE SEQUENCE</scope>
    <source>
        <strain evidence="2">USDA</strain>
    </source>
</reference>
<dbReference type="OrthoDB" id="6819313at2759"/>
<feature type="transmembrane region" description="Helical" evidence="1">
    <location>
        <begin position="79"/>
        <end position="96"/>
    </location>
</feature>
<evidence type="ECO:0000313" key="3">
    <source>
        <dbReference type="EnsemblMetazoa" id="PHUM430240-PA"/>
    </source>
</evidence>
<keyword evidence="1" id="KW-1133">Transmembrane helix</keyword>
<feature type="transmembrane region" description="Helical" evidence="1">
    <location>
        <begin position="102"/>
        <end position="124"/>
    </location>
</feature>
<dbReference type="EMBL" id="DS235761">
    <property type="protein sequence ID" value="EEB16620.1"/>
    <property type="molecule type" value="Genomic_DNA"/>
</dbReference>
<reference evidence="3" key="3">
    <citation type="submission" date="2021-02" db="UniProtKB">
        <authorList>
            <consortium name="EnsemblMetazoa"/>
        </authorList>
    </citation>
    <scope>IDENTIFICATION</scope>
    <source>
        <strain evidence="3">USDA</strain>
    </source>
</reference>
<dbReference type="RefSeq" id="XP_002429358.1">
    <property type="nucleotide sequence ID" value="XM_002429313.1"/>
</dbReference>
<dbReference type="CTD" id="8230159"/>
<evidence type="ECO:0000256" key="1">
    <source>
        <dbReference type="SAM" id="Phobius"/>
    </source>
</evidence>
<protein>
    <submittedName>
        <fullName evidence="2 3">Uncharacterized protein</fullName>
    </submittedName>
</protein>
<dbReference type="GeneID" id="8230159"/>
<sequence length="523" mass="60240">MKEFFKNYSLPKYTEIVCMLTLGIVLQMTDGSPFTLKKGLTIVWETDLPSEYFSPVDAAPGIMLIWLLISAVKSIGMTFFEALTGVYVCSAFGSIRNDCIEFFLSKSVEIIFATYLWVSVLYVYQDMRRIRENQKKPESWDEFFNQIGFRRPRTRSLMDESILKKTACLNNFEFRDVPQIILQMLRREEDMSRDSLLGPGMMLASVSNFGSFDDLKTSHSLGELGLFDLKSVEVMEIDDRELLKPSEKALKFLKMNWDDVENTVKNRQPLNKNIFKIDDNTWKDLGANDTSVNKPKTGRPEIFLKDLTNLNASIENSLLREEKKRKTLTLKFGFSLFSFLREKEELKIKEEEQLSYISNTDDDEDEEDGEDYNMAMPLFMSNIKEEVPVNRIHLDFVSRKIKGNTYAKLYKEDYMSVIGPEVYERATKLPKLNSPIYSKLLTKSSTSLPNITDKKKLSQTIKNSFDSNMESHSIFGSINSNKMNNDNLVNVALDKSSNSKISYDSDERLLESSVPDDLCSFYT</sequence>
<dbReference type="InParanoid" id="E0VTB4"/>
<dbReference type="AlphaFoldDB" id="E0VTB4"/>
<gene>
    <name evidence="3" type="primary">8230159</name>
    <name evidence="2" type="ORF">Phum_PHUM430240</name>
</gene>
<dbReference type="Proteomes" id="UP000009046">
    <property type="component" value="Unassembled WGS sequence"/>
</dbReference>
<evidence type="ECO:0000313" key="4">
    <source>
        <dbReference type="Proteomes" id="UP000009046"/>
    </source>
</evidence>
<dbReference type="EMBL" id="AAZO01005251">
    <property type="status" value="NOT_ANNOTATED_CDS"/>
    <property type="molecule type" value="Genomic_DNA"/>
</dbReference>
<dbReference type="KEGG" id="phu:Phum_PHUM430240"/>
<dbReference type="HOGENOM" id="CLU_521063_0_0_1"/>
<organism>
    <name type="scientific">Pediculus humanus subsp. corporis</name>
    <name type="common">Body louse</name>
    <dbReference type="NCBI Taxonomy" id="121224"/>
    <lineage>
        <taxon>Eukaryota</taxon>
        <taxon>Metazoa</taxon>
        <taxon>Ecdysozoa</taxon>
        <taxon>Arthropoda</taxon>
        <taxon>Hexapoda</taxon>
        <taxon>Insecta</taxon>
        <taxon>Pterygota</taxon>
        <taxon>Neoptera</taxon>
        <taxon>Paraneoptera</taxon>
        <taxon>Psocodea</taxon>
        <taxon>Troctomorpha</taxon>
        <taxon>Phthiraptera</taxon>
        <taxon>Anoplura</taxon>
        <taxon>Pediculidae</taxon>
        <taxon>Pediculus</taxon>
    </lineage>
</organism>
<dbReference type="EnsemblMetazoa" id="PHUM430240-RA">
    <property type="protein sequence ID" value="PHUM430240-PA"/>
    <property type="gene ID" value="PHUM430240"/>
</dbReference>
<accession>E0VTB4</accession>
<dbReference type="VEuPathDB" id="VectorBase:PHUM430240"/>
<keyword evidence="1" id="KW-0472">Membrane</keyword>